<gene>
    <name evidence="2" type="ordered locus">Bsel_1512</name>
</gene>
<dbReference type="STRING" id="439292.Bsel_1512"/>
<dbReference type="InterPro" id="IPR036873">
    <property type="entry name" value="Rhodanese-like_dom_sf"/>
</dbReference>
<dbReference type="PROSITE" id="PS50206">
    <property type="entry name" value="RHODANESE_3"/>
    <property type="match status" value="1"/>
</dbReference>
<dbReference type="SMART" id="SM00450">
    <property type="entry name" value="RHOD"/>
    <property type="match status" value="1"/>
</dbReference>
<dbReference type="PANTHER" id="PTHR43031">
    <property type="entry name" value="FAD-DEPENDENT OXIDOREDUCTASE"/>
    <property type="match status" value="1"/>
</dbReference>
<accession>D6XT88</accession>
<keyword evidence="3" id="KW-1185">Reference proteome</keyword>
<dbReference type="AlphaFoldDB" id="D6XT88"/>
<organism evidence="2 3">
    <name type="scientific">Bacillus selenitireducens (strain ATCC 700615 / DSM 15326 / MLS10)</name>
    <dbReference type="NCBI Taxonomy" id="439292"/>
    <lineage>
        <taxon>Bacteria</taxon>
        <taxon>Bacillati</taxon>
        <taxon>Bacillota</taxon>
        <taxon>Bacilli</taxon>
        <taxon>Bacillales</taxon>
        <taxon>Bacillaceae</taxon>
        <taxon>Salisediminibacterium</taxon>
    </lineage>
</organism>
<dbReference type="PANTHER" id="PTHR43031:SF17">
    <property type="entry name" value="SULFURTRANSFERASE YTWF-RELATED"/>
    <property type="match status" value="1"/>
</dbReference>
<dbReference type="CDD" id="cd00158">
    <property type="entry name" value="RHOD"/>
    <property type="match status" value="1"/>
</dbReference>
<dbReference type="SUPFAM" id="SSF52821">
    <property type="entry name" value="Rhodanese/Cell cycle control phosphatase"/>
    <property type="match status" value="1"/>
</dbReference>
<evidence type="ECO:0000313" key="2">
    <source>
        <dbReference type="EMBL" id="ADH99024.1"/>
    </source>
</evidence>
<dbReference type="EMBL" id="CP001791">
    <property type="protein sequence ID" value="ADH99024.1"/>
    <property type="molecule type" value="Genomic_DNA"/>
</dbReference>
<dbReference type="RefSeq" id="WP_013172448.1">
    <property type="nucleotide sequence ID" value="NC_014219.1"/>
</dbReference>
<sequence length="127" mass="14479">MSYMMQGIKQIDNQELKDMLKQNDKETMVIDVREPEEFDAGHIPGVSLLPMHQIPGMIQGFEADREYVFICRSGNRSQNVAMYLKQQGLDRITNVEGGMMFWDGDVKGGVENVIEAPDQLKQTINQK</sequence>
<dbReference type="KEGG" id="bse:Bsel_1512"/>
<dbReference type="Gene3D" id="3.40.250.10">
    <property type="entry name" value="Rhodanese-like domain"/>
    <property type="match status" value="1"/>
</dbReference>
<dbReference type="InterPro" id="IPR001763">
    <property type="entry name" value="Rhodanese-like_dom"/>
</dbReference>
<proteinExistence type="predicted"/>
<evidence type="ECO:0000259" key="1">
    <source>
        <dbReference type="PROSITE" id="PS50206"/>
    </source>
</evidence>
<reference evidence="2" key="1">
    <citation type="submission" date="2009-10" db="EMBL/GenBank/DDBJ databases">
        <title>Complete sequence of Bacillus selenitireducens MLS10.</title>
        <authorList>
            <consortium name="US DOE Joint Genome Institute"/>
            <person name="Lucas S."/>
            <person name="Copeland A."/>
            <person name="Lapidus A."/>
            <person name="Glavina del Rio T."/>
            <person name="Dalin E."/>
            <person name="Tice H."/>
            <person name="Bruce D."/>
            <person name="Goodwin L."/>
            <person name="Pitluck S."/>
            <person name="Sims D."/>
            <person name="Brettin T."/>
            <person name="Detter J.C."/>
            <person name="Han C."/>
            <person name="Larimer F."/>
            <person name="Land M."/>
            <person name="Hauser L."/>
            <person name="Kyrpides N."/>
            <person name="Ovchinnikova G."/>
            <person name="Stolz J."/>
        </authorList>
    </citation>
    <scope>NUCLEOTIDE SEQUENCE [LARGE SCALE GENOMIC DNA]</scope>
    <source>
        <strain evidence="2">MLS10</strain>
    </source>
</reference>
<dbReference type="Proteomes" id="UP000000271">
    <property type="component" value="Chromosome"/>
</dbReference>
<name>D6XT88_BACIE</name>
<protein>
    <submittedName>
        <fullName evidence="2">Rhodanese domain protein</fullName>
    </submittedName>
</protein>
<evidence type="ECO:0000313" key="3">
    <source>
        <dbReference type="Proteomes" id="UP000000271"/>
    </source>
</evidence>
<dbReference type="OrthoDB" id="9800872at2"/>
<dbReference type="eggNOG" id="COG0607">
    <property type="taxonomic scope" value="Bacteria"/>
</dbReference>
<feature type="domain" description="Rhodanese" evidence="1">
    <location>
        <begin position="23"/>
        <end position="111"/>
    </location>
</feature>
<dbReference type="Pfam" id="PF00581">
    <property type="entry name" value="Rhodanese"/>
    <property type="match status" value="1"/>
</dbReference>
<dbReference type="HOGENOM" id="CLU_089574_13_3_9"/>
<dbReference type="InterPro" id="IPR050229">
    <property type="entry name" value="GlpE_sulfurtransferase"/>
</dbReference>